<proteinExistence type="predicted"/>
<accession>A0A1Y2HEC7</accession>
<dbReference type="Proteomes" id="UP000193411">
    <property type="component" value="Unassembled WGS sequence"/>
</dbReference>
<feature type="non-terminal residue" evidence="1">
    <location>
        <position position="55"/>
    </location>
</feature>
<comment type="caution">
    <text evidence="1">The sequence shown here is derived from an EMBL/GenBank/DDBJ whole genome shotgun (WGS) entry which is preliminary data.</text>
</comment>
<evidence type="ECO:0000313" key="1">
    <source>
        <dbReference type="EMBL" id="ORZ32909.1"/>
    </source>
</evidence>
<protein>
    <submittedName>
        <fullName evidence="1">Uncharacterized protein</fullName>
    </submittedName>
</protein>
<name>A0A1Y2HEC7_9FUNG</name>
<dbReference type="AlphaFoldDB" id="A0A1Y2HEC7"/>
<reference evidence="1 2" key="1">
    <citation type="submission" date="2016-07" db="EMBL/GenBank/DDBJ databases">
        <title>Pervasive Adenine N6-methylation of Active Genes in Fungi.</title>
        <authorList>
            <consortium name="DOE Joint Genome Institute"/>
            <person name="Mondo S.J."/>
            <person name="Dannebaum R.O."/>
            <person name="Kuo R.C."/>
            <person name="Labutti K."/>
            <person name="Haridas S."/>
            <person name="Kuo A."/>
            <person name="Salamov A."/>
            <person name="Ahrendt S.R."/>
            <person name="Lipzen A."/>
            <person name="Sullivan W."/>
            <person name="Andreopoulos W.B."/>
            <person name="Clum A."/>
            <person name="Lindquist E."/>
            <person name="Daum C."/>
            <person name="Ramamoorthy G.K."/>
            <person name="Gryganskyi A."/>
            <person name="Culley D."/>
            <person name="Magnuson J.K."/>
            <person name="James T.Y."/>
            <person name="O'Malley M.A."/>
            <person name="Stajich J.E."/>
            <person name="Spatafora J.W."/>
            <person name="Visel A."/>
            <person name="Grigoriev I.V."/>
        </authorList>
    </citation>
    <scope>NUCLEOTIDE SEQUENCE [LARGE SCALE GENOMIC DNA]</scope>
    <source>
        <strain evidence="1 2">PL171</strain>
    </source>
</reference>
<sequence>MNGSPGKLPWPWNEFPDVPDLSNNWVWAGRNARPRQIGRIELARRQRHAHEVPRL</sequence>
<gene>
    <name evidence="1" type="ORF">BCR44DRAFT_1439114</name>
</gene>
<keyword evidence="2" id="KW-1185">Reference proteome</keyword>
<evidence type="ECO:0000313" key="2">
    <source>
        <dbReference type="Proteomes" id="UP000193411"/>
    </source>
</evidence>
<organism evidence="1 2">
    <name type="scientific">Catenaria anguillulae PL171</name>
    <dbReference type="NCBI Taxonomy" id="765915"/>
    <lineage>
        <taxon>Eukaryota</taxon>
        <taxon>Fungi</taxon>
        <taxon>Fungi incertae sedis</taxon>
        <taxon>Blastocladiomycota</taxon>
        <taxon>Blastocladiomycetes</taxon>
        <taxon>Blastocladiales</taxon>
        <taxon>Catenariaceae</taxon>
        <taxon>Catenaria</taxon>
    </lineage>
</organism>
<dbReference type="EMBL" id="MCFL01000040">
    <property type="protein sequence ID" value="ORZ32909.1"/>
    <property type="molecule type" value="Genomic_DNA"/>
</dbReference>